<dbReference type="EMBL" id="KV449331">
    <property type="protein sequence ID" value="OAX31594.1"/>
    <property type="molecule type" value="Genomic_DNA"/>
</dbReference>
<dbReference type="AlphaFoldDB" id="A0A1B7MG74"/>
<dbReference type="Proteomes" id="UP000092154">
    <property type="component" value="Unassembled WGS sequence"/>
</dbReference>
<organism evidence="1 2">
    <name type="scientific">Rhizopogon vinicolor AM-OR11-026</name>
    <dbReference type="NCBI Taxonomy" id="1314800"/>
    <lineage>
        <taxon>Eukaryota</taxon>
        <taxon>Fungi</taxon>
        <taxon>Dikarya</taxon>
        <taxon>Basidiomycota</taxon>
        <taxon>Agaricomycotina</taxon>
        <taxon>Agaricomycetes</taxon>
        <taxon>Agaricomycetidae</taxon>
        <taxon>Boletales</taxon>
        <taxon>Suillineae</taxon>
        <taxon>Rhizopogonaceae</taxon>
        <taxon>Rhizopogon</taxon>
    </lineage>
</organism>
<gene>
    <name evidence="1" type="ORF">K503DRAFT_870575</name>
</gene>
<sequence>MATWTRQVEEDTRLVAIAAQAKQGQLEQECLRSEQEAEVEYFNLTLMKNTADGIWIKVCLDSLTELQQASDHIHECSGCRNSDHGAQGCP</sequence>
<accession>A0A1B7MG74</accession>
<dbReference type="InParanoid" id="A0A1B7MG74"/>
<evidence type="ECO:0000313" key="1">
    <source>
        <dbReference type="EMBL" id="OAX31594.1"/>
    </source>
</evidence>
<protein>
    <submittedName>
        <fullName evidence="1">Uncharacterized protein</fullName>
    </submittedName>
</protein>
<name>A0A1B7MG74_9AGAM</name>
<keyword evidence="2" id="KW-1185">Reference proteome</keyword>
<evidence type="ECO:0000313" key="2">
    <source>
        <dbReference type="Proteomes" id="UP000092154"/>
    </source>
</evidence>
<proteinExistence type="predicted"/>
<dbReference type="OrthoDB" id="2158839at2759"/>
<reference evidence="1 2" key="1">
    <citation type="submission" date="2016-06" db="EMBL/GenBank/DDBJ databases">
        <title>Comparative genomics of the ectomycorrhizal sister species Rhizopogon vinicolor and Rhizopogon vesiculosus (Basidiomycota: Boletales) reveals a divergence of the mating type B locus.</title>
        <authorList>
            <consortium name="DOE Joint Genome Institute"/>
            <person name="Mujic A.B."/>
            <person name="Kuo A."/>
            <person name="Tritt A."/>
            <person name="Lipzen A."/>
            <person name="Chen C."/>
            <person name="Johnson J."/>
            <person name="Sharma A."/>
            <person name="Barry K."/>
            <person name="Grigoriev I.V."/>
            <person name="Spatafora J.W."/>
        </authorList>
    </citation>
    <scope>NUCLEOTIDE SEQUENCE [LARGE SCALE GENOMIC DNA]</scope>
    <source>
        <strain evidence="1 2">AM-OR11-026</strain>
    </source>
</reference>